<dbReference type="AlphaFoldDB" id="F3UBA0"/>
<evidence type="ECO:0000313" key="2">
    <source>
        <dbReference type="EMBL" id="EGJ39281.1"/>
    </source>
</evidence>
<gene>
    <name evidence="2" type="ORF">HMPREF9393_0903</name>
</gene>
<evidence type="ECO:0000256" key="1">
    <source>
        <dbReference type="SAM" id="Phobius"/>
    </source>
</evidence>
<accession>F3UBA0</accession>
<keyword evidence="1" id="KW-1133">Transmembrane helix</keyword>
<reference evidence="2 3" key="1">
    <citation type="submission" date="2011-03" db="EMBL/GenBank/DDBJ databases">
        <authorList>
            <person name="Muzny D."/>
            <person name="Qin X."/>
            <person name="Deng J."/>
            <person name="Jiang H."/>
            <person name="Liu Y."/>
            <person name="Qu J."/>
            <person name="Song X.-Z."/>
            <person name="Zhang L."/>
            <person name="Thornton R."/>
            <person name="Coyle M."/>
            <person name="Francisco L."/>
            <person name="Jackson L."/>
            <person name="Javaid M."/>
            <person name="Korchina V."/>
            <person name="Kovar C."/>
            <person name="Mata R."/>
            <person name="Mathew T."/>
            <person name="Ngo R."/>
            <person name="Nguyen L."/>
            <person name="Nguyen N."/>
            <person name="Okwuonu G."/>
            <person name="Ongeri F."/>
            <person name="Pham C."/>
            <person name="Simmons D."/>
            <person name="Wilczek-Boney K."/>
            <person name="Hale W."/>
            <person name="Jakkamsetti A."/>
            <person name="Pham P."/>
            <person name="Ruth R."/>
            <person name="San Lucas F."/>
            <person name="Warren J."/>
            <person name="Zhang J."/>
            <person name="Zhao Z."/>
            <person name="Zhou C."/>
            <person name="Zhu D."/>
            <person name="Lee S."/>
            <person name="Bess C."/>
            <person name="Blankenburg K."/>
            <person name="Forbes L."/>
            <person name="Fu Q."/>
            <person name="Gubbala S."/>
            <person name="Hirani K."/>
            <person name="Jayaseelan J.C."/>
            <person name="Lara F."/>
            <person name="Munidasa M."/>
            <person name="Palculict T."/>
            <person name="Patil S."/>
            <person name="Pu L.-L."/>
            <person name="Saada N."/>
            <person name="Tang L."/>
            <person name="Weissenberger G."/>
            <person name="Zhu Y."/>
            <person name="Hemphill L."/>
            <person name="Shang Y."/>
            <person name="Youmans B."/>
            <person name="Ayvaz T."/>
            <person name="Ross M."/>
            <person name="Santibanez J."/>
            <person name="Aqrawi P."/>
            <person name="Gross S."/>
            <person name="Joshi V."/>
            <person name="Fowler G."/>
            <person name="Nazareth L."/>
            <person name="Reid J."/>
            <person name="Worley K."/>
            <person name="Petrosino J."/>
            <person name="Highlander S."/>
            <person name="Gibbs R."/>
        </authorList>
    </citation>
    <scope>NUCLEOTIDE SEQUENCE [LARGE SCALE GENOMIC DNA]</scope>
    <source>
        <strain evidence="2 3">SK1056</strain>
    </source>
</reference>
<feature type="transmembrane region" description="Helical" evidence="1">
    <location>
        <begin position="12"/>
        <end position="31"/>
    </location>
</feature>
<dbReference type="EMBL" id="AFFL01000002">
    <property type="protein sequence ID" value="EGJ39281.1"/>
    <property type="molecule type" value="Genomic_DNA"/>
</dbReference>
<keyword evidence="1" id="KW-0472">Membrane</keyword>
<sequence length="205" mass="23126">MSKKWRLFMKKKILIMIAVLVMLGSGGIYMYNKLTKPNFSPKTTKLYQRGFRLLEEQYGTYFKEHYKGIEKIEFSPIYITGDNGGSMLNANVRPTIYDKYGNKATLGTTIENYTPNSYGLATHIFLDFDGSGNDVIELMDSQGNEIDVSNAKHLPDEAKLTKARSTDENISLLVQDGQLKDVVKDEKGTPEAENIYNAKLSKGEE</sequence>
<protein>
    <submittedName>
        <fullName evidence="2">Uncharacterized protein</fullName>
    </submittedName>
</protein>
<proteinExistence type="predicted"/>
<keyword evidence="1" id="KW-0812">Transmembrane</keyword>
<comment type="caution">
    <text evidence="2">The sequence shown here is derived from an EMBL/GenBank/DDBJ whole genome shotgun (WGS) entry which is preliminary data.</text>
</comment>
<evidence type="ECO:0000313" key="3">
    <source>
        <dbReference type="Proteomes" id="UP000004171"/>
    </source>
</evidence>
<organism evidence="2 3">
    <name type="scientific">Streptococcus sanguinis SK1056</name>
    <dbReference type="NCBI Taxonomy" id="888820"/>
    <lineage>
        <taxon>Bacteria</taxon>
        <taxon>Bacillati</taxon>
        <taxon>Bacillota</taxon>
        <taxon>Bacilli</taxon>
        <taxon>Lactobacillales</taxon>
        <taxon>Streptococcaceae</taxon>
        <taxon>Streptococcus</taxon>
    </lineage>
</organism>
<name>F3UBA0_STRSA</name>
<dbReference type="HOGENOM" id="CLU_113329_0_0_9"/>
<dbReference type="Proteomes" id="UP000004171">
    <property type="component" value="Unassembled WGS sequence"/>
</dbReference>
<dbReference type="PATRIC" id="fig|888820.3.peg.883"/>